<dbReference type="GO" id="GO:0005634">
    <property type="term" value="C:nucleus"/>
    <property type="evidence" value="ECO:0007669"/>
    <property type="project" value="UniProtKB-SubCell"/>
</dbReference>
<organism evidence="8 9">
    <name type="scientific">Cardamine amara subsp. amara</name>
    <dbReference type="NCBI Taxonomy" id="228776"/>
    <lineage>
        <taxon>Eukaryota</taxon>
        <taxon>Viridiplantae</taxon>
        <taxon>Streptophyta</taxon>
        <taxon>Embryophyta</taxon>
        <taxon>Tracheophyta</taxon>
        <taxon>Spermatophyta</taxon>
        <taxon>Magnoliopsida</taxon>
        <taxon>eudicotyledons</taxon>
        <taxon>Gunneridae</taxon>
        <taxon>Pentapetalae</taxon>
        <taxon>rosids</taxon>
        <taxon>malvids</taxon>
        <taxon>Brassicales</taxon>
        <taxon>Brassicaceae</taxon>
        <taxon>Cardamineae</taxon>
        <taxon>Cardamine</taxon>
    </lineage>
</organism>
<gene>
    <name evidence="8" type="ORF">V5N11_007397</name>
</gene>
<evidence type="ECO:0000256" key="6">
    <source>
        <dbReference type="SAM" id="MobiDB-lite"/>
    </source>
</evidence>
<dbReference type="SUPFAM" id="SSF46689">
    <property type="entry name" value="Homeodomain-like"/>
    <property type="match status" value="1"/>
</dbReference>
<dbReference type="InterPro" id="IPR001005">
    <property type="entry name" value="SANT/Myb"/>
</dbReference>
<dbReference type="GO" id="GO:0003677">
    <property type="term" value="F:DNA binding"/>
    <property type="evidence" value="ECO:0007669"/>
    <property type="project" value="UniProtKB-KW"/>
</dbReference>
<keyword evidence="5" id="KW-0539">Nucleus</keyword>
<dbReference type="PROSITE" id="PS50090">
    <property type="entry name" value="MYB_LIKE"/>
    <property type="match status" value="1"/>
</dbReference>
<reference evidence="8 9" key="1">
    <citation type="submission" date="2024-04" db="EMBL/GenBank/DDBJ databases">
        <title>Genome assembly C_amara_ONT_v2.</title>
        <authorList>
            <person name="Yant L."/>
            <person name="Moore C."/>
            <person name="Slenker M."/>
        </authorList>
    </citation>
    <scope>NUCLEOTIDE SEQUENCE [LARGE SCALE GENOMIC DNA]</scope>
    <source>
        <tissue evidence="8">Leaf</tissue>
    </source>
</reference>
<dbReference type="CDD" id="cd12203">
    <property type="entry name" value="GT1"/>
    <property type="match status" value="1"/>
</dbReference>
<sequence>MELLAGDCRKRVGDEFGEDVDPFNSSDGGCEWMYGSRQSESHGNDDALARLAELASPPQKLKPIRCGVKPPPSEDRHPLDILAGTLERMPELGFLGGGCFEEAPLGSKIAYVEQSGQLTRGFSKDDHPLPLQMEFQARNLTSLDGVSLSSSVNSDSDSSPGVHKLTGKRKRETKEKLEHFLEKLVGSMMKRQEKMHNQLIKVMEKMESERIRREEAWRQQEMERNRQNEEAWKQEMARSLSIISFIKTVIGEEIEIEIPKPYESPQPLQTVLPKQCEEEKYESAQTQVDRKFGFLSGRRWPPEEVQVLISTRSEVEEKIGINKGSIWDEISARMKERGYDRSAKKCKEKWENMNKYYKRVTEGGKKQPEHSKTRTYFEKLGNLYYKTNSSGEREE</sequence>
<evidence type="ECO:0000313" key="8">
    <source>
        <dbReference type="EMBL" id="KAL1214036.1"/>
    </source>
</evidence>
<protein>
    <submittedName>
        <fullName evidence="8">Trihelix transcription factor GT-2</fullName>
    </submittedName>
</protein>
<proteinExistence type="predicted"/>
<keyword evidence="4" id="KW-0804">Transcription</keyword>
<dbReference type="GO" id="GO:0006355">
    <property type="term" value="P:regulation of DNA-templated transcription"/>
    <property type="evidence" value="ECO:0007669"/>
    <property type="project" value="UniProtKB-ARBA"/>
</dbReference>
<evidence type="ECO:0000256" key="5">
    <source>
        <dbReference type="ARBA" id="ARBA00023242"/>
    </source>
</evidence>
<keyword evidence="9" id="KW-1185">Reference proteome</keyword>
<comment type="caution">
    <text evidence="8">The sequence shown here is derived from an EMBL/GenBank/DDBJ whole genome shotgun (WGS) entry which is preliminary data.</text>
</comment>
<dbReference type="EMBL" id="JBANAX010000325">
    <property type="protein sequence ID" value="KAL1214036.1"/>
    <property type="molecule type" value="Genomic_DNA"/>
</dbReference>
<dbReference type="Gene3D" id="1.10.10.60">
    <property type="entry name" value="Homeodomain-like"/>
    <property type="match status" value="1"/>
</dbReference>
<evidence type="ECO:0000313" key="9">
    <source>
        <dbReference type="Proteomes" id="UP001558713"/>
    </source>
</evidence>
<name>A0ABD1BIA0_CARAN</name>
<keyword evidence="3" id="KW-0238">DNA-binding</keyword>
<keyword evidence="2" id="KW-0805">Transcription regulation</keyword>
<evidence type="ECO:0000256" key="3">
    <source>
        <dbReference type="ARBA" id="ARBA00023125"/>
    </source>
</evidence>
<evidence type="ECO:0000259" key="7">
    <source>
        <dbReference type="PROSITE" id="PS50090"/>
    </source>
</evidence>
<dbReference type="InterPro" id="IPR009057">
    <property type="entry name" value="Homeodomain-like_sf"/>
</dbReference>
<accession>A0ABD1BIA0</accession>
<evidence type="ECO:0000256" key="4">
    <source>
        <dbReference type="ARBA" id="ARBA00023163"/>
    </source>
</evidence>
<feature type="compositionally biased region" description="Low complexity" evidence="6">
    <location>
        <begin position="146"/>
        <end position="159"/>
    </location>
</feature>
<feature type="domain" description="Myb-like" evidence="7">
    <location>
        <begin position="299"/>
        <end position="354"/>
    </location>
</feature>
<dbReference type="SMART" id="SM00717">
    <property type="entry name" value="SANT"/>
    <property type="match status" value="1"/>
</dbReference>
<dbReference type="AlphaFoldDB" id="A0ABD1BIA0"/>
<comment type="subcellular location">
    <subcellularLocation>
        <location evidence="1">Nucleus</location>
    </subcellularLocation>
</comment>
<dbReference type="PANTHER" id="PTHR21654">
    <property type="entry name" value="FI21293P1"/>
    <property type="match status" value="1"/>
</dbReference>
<dbReference type="Proteomes" id="UP001558713">
    <property type="component" value="Unassembled WGS sequence"/>
</dbReference>
<dbReference type="InterPro" id="IPR044822">
    <property type="entry name" value="Myb_DNA-bind_4"/>
</dbReference>
<evidence type="ECO:0000256" key="2">
    <source>
        <dbReference type="ARBA" id="ARBA00023015"/>
    </source>
</evidence>
<dbReference type="Pfam" id="PF13837">
    <property type="entry name" value="Myb_DNA-bind_4"/>
    <property type="match status" value="1"/>
</dbReference>
<dbReference type="PANTHER" id="PTHR21654:SF7">
    <property type="entry name" value="HOMEODOMAIN-LIKE SUPERFAMILY PROTEIN"/>
    <property type="match status" value="1"/>
</dbReference>
<evidence type="ECO:0000256" key="1">
    <source>
        <dbReference type="ARBA" id="ARBA00004123"/>
    </source>
</evidence>
<feature type="region of interest" description="Disordered" evidence="6">
    <location>
        <begin position="146"/>
        <end position="173"/>
    </location>
</feature>